<comment type="caution">
    <text evidence="3">The sequence shown here is derived from an EMBL/GenBank/DDBJ whole genome shotgun (WGS) entry which is preliminary data.</text>
</comment>
<keyword evidence="2" id="KW-1133">Transmembrane helix</keyword>
<evidence type="ECO:0000256" key="2">
    <source>
        <dbReference type="SAM" id="Phobius"/>
    </source>
</evidence>
<evidence type="ECO:0000256" key="1">
    <source>
        <dbReference type="SAM" id="MobiDB-lite"/>
    </source>
</evidence>
<dbReference type="EMBL" id="JAVDWN010000007">
    <property type="protein sequence ID" value="MDR7164333.1"/>
    <property type="molecule type" value="Genomic_DNA"/>
</dbReference>
<organism evidence="3 4">
    <name type="scientific">Pseudarthrobacter oxydans</name>
    <name type="common">Arthrobacter oxydans</name>
    <dbReference type="NCBI Taxonomy" id="1671"/>
    <lineage>
        <taxon>Bacteria</taxon>
        <taxon>Bacillati</taxon>
        <taxon>Actinomycetota</taxon>
        <taxon>Actinomycetes</taxon>
        <taxon>Micrococcales</taxon>
        <taxon>Micrococcaceae</taxon>
        <taxon>Pseudarthrobacter</taxon>
    </lineage>
</organism>
<sequence>MTPASHGVDRRTARRRLLAWSAVPVILMLCVAAKLLSLGLLGARAASAYEANDAAAVRSAAEALHVVNLIEPHKAPFAAGDADVLAGDFAAARLRFEEALALVPPRQSGSAGACIITVNLVLAIERLGDEKLGAEDPAAAAGLFEEALAAVAAAPDGCLSDRHPAGTGDRLAGAEARLQEKLSDARQVQDQEPAQETGPEESPGADSQDSAQQRKLEQLEDSARQAQRERNSGREREDYLDGSSDSGGPDRPW</sequence>
<reference evidence="3" key="1">
    <citation type="submission" date="2023-07" db="EMBL/GenBank/DDBJ databases">
        <title>Sorghum-associated microbial communities from plants grown in Nebraska, USA.</title>
        <authorList>
            <person name="Schachtman D."/>
        </authorList>
    </citation>
    <scope>NUCLEOTIDE SEQUENCE</scope>
    <source>
        <strain evidence="3">BE261</strain>
    </source>
</reference>
<gene>
    <name evidence="3" type="ORF">J2X12_002362</name>
</gene>
<feature type="compositionally biased region" description="Basic and acidic residues" evidence="1">
    <location>
        <begin position="212"/>
        <end position="239"/>
    </location>
</feature>
<dbReference type="RefSeq" id="WP_310112552.1">
    <property type="nucleotide sequence ID" value="NZ_JAVDTN010000008.1"/>
</dbReference>
<dbReference type="GeneID" id="97422971"/>
<protein>
    <recommendedName>
        <fullName evidence="5">Tetratricopeptide repeat protein</fullName>
    </recommendedName>
</protein>
<name>A0AAW8NE54_PSEOX</name>
<evidence type="ECO:0000313" key="3">
    <source>
        <dbReference type="EMBL" id="MDR7164333.1"/>
    </source>
</evidence>
<evidence type="ECO:0000313" key="4">
    <source>
        <dbReference type="Proteomes" id="UP001262032"/>
    </source>
</evidence>
<feature type="transmembrane region" description="Helical" evidence="2">
    <location>
        <begin position="17"/>
        <end position="41"/>
    </location>
</feature>
<keyword evidence="2" id="KW-0472">Membrane</keyword>
<evidence type="ECO:0008006" key="5">
    <source>
        <dbReference type="Google" id="ProtNLM"/>
    </source>
</evidence>
<accession>A0AAW8NE54</accession>
<proteinExistence type="predicted"/>
<feature type="compositionally biased region" description="Basic and acidic residues" evidence="1">
    <location>
        <begin position="180"/>
        <end position="189"/>
    </location>
</feature>
<dbReference type="AlphaFoldDB" id="A0AAW8NE54"/>
<dbReference type="Proteomes" id="UP001262032">
    <property type="component" value="Unassembled WGS sequence"/>
</dbReference>
<feature type="region of interest" description="Disordered" evidence="1">
    <location>
        <begin position="180"/>
        <end position="253"/>
    </location>
</feature>
<keyword evidence="2" id="KW-0812">Transmembrane</keyword>